<keyword evidence="3" id="KW-1185">Reference proteome</keyword>
<evidence type="ECO:0000313" key="3">
    <source>
        <dbReference type="Proteomes" id="UP000515317"/>
    </source>
</evidence>
<dbReference type="EMBL" id="AP023361">
    <property type="protein sequence ID" value="BCJ90680.1"/>
    <property type="molecule type" value="Genomic_DNA"/>
</dbReference>
<name>A0A6S6QUQ2_9HYPH</name>
<dbReference type="PANTHER" id="PTHR43155:SF2">
    <property type="entry name" value="CYCLIC DI-GMP PHOSPHODIESTERASE PA4108"/>
    <property type="match status" value="1"/>
</dbReference>
<protein>
    <submittedName>
        <fullName evidence="2">Phosphohydrolase</fullName>
    </submittedName>
</protein>
<dbReference type="SUPFAM" id="SSF52172">
    <property type="entry name" value="CheY-like"/>
    <property type="match status" value="1"/>
</dbReference>
<dbReference type="InterPro" id="IPR037522">
    <property type="entry name" value="HD_GYP_dom"/>
</dbReference>
<dbReference type="NCBIfam" id="TIGR00277">
    <property type="entry name" value="HDIG"/>
    <property type="match status" value="1"/>
</dbReference>
<dbReference type="GO" id="GO:0008081">
    <property type="term" value="F:phosphoric diester hydrolase activity"/>
    <property type="evidence" value="ECO:0007669"/>
    <property type="project" value="UniProtKB-ARBA"/>
</dbReference>
<evidence type="ECO:0000313" key="2">
    <source>
        <dbReference type="EMBL" id="BCJ90680.1"/>
    </source>
</evidence>
<dbReference type="Pfam" id="PF13487">
    <property type="entry name" value="HD_5"/>
    <property type="match status" value="1"/>
</dbReference>
<proteinExistence type="predicted"/>
<organism evidence="2 3">
    <name type="scientific">Terrihabitans soli</name>
    <dbReference type="NCBI Taxonomy" id="708113"/>
    <lineage>
        <taxon>Bacteria</taxon>
        <taxon>Pseudomonadati</taxon>
        <taxon>Pseudomonadota</taxon>
        <taxon>Alphaproteobacteria</taxon>
        <taxon>Hyphomicrobiales</taxon>
        <taxon>Terrihabitans</taxon>
    </lineage>
</organism>
<reference evidence="2 3" key="1">
    <citation type="submission" date="2020-08" db="EMBL/GenBank/DDBJ databases">
        <title>Genome sequence of Rhizobiales bacterium strain IZ6.</title>
        <authorList>
            <person name="Nakai R."/>
            <person name="Naganuma T."/>
        </authorList>
    </citation>
    <scope>NUCLEOTIDE SEQUENCE [LARGE SCALE GENOMIC DNA]</scope>
    <source>
        <strain evidence="2 3">IZ6</strain>
    </source>
</reference>
<evidence type="ECO:0000259" key="1">
    <source>
        <dbReference type="PROSITE" id="PS51832"/>
    </source>
</evidence>
<dbReference type="KEGG" id="tso:IZ6_14150"/>
<dbReference type="Proteomes" id="UP000515317">
    <property type="component" value="Chromosome"/>
</dbReference>
<sequence>MVANAVLLVTDDRMRSADVPALLAGNLACDMVDLDATLLAAAKTHKAVIFDVDLGDHDSAQKLQAALSKAGKGGPPRIFLTEEVSHHARVQAAAFGGAAVINRPIKLQKLLLAIFGPPPEPAPVIVSGEVVSASKAAAGTVANLFDAMVKDAPIDLRMMEEEGDMIDAALIRGEITQWIAAVREHHSYTYRHCMLVAGVTAAFTQHLGIGAACRRRLMRGALLHDVGKARIPVAILDKPDKLTEAELQIMRTHPARGREFLRKHHSGETELIDIVYRHHERLDGSGYPEALKAADISDAVRLISICDVYAALIEPRPYKAQSTKAEAFAIMEGMHGKLDGQLLSAFKPIALGDL</sequence>
<dbReference type="RefSeq" id="WP_222877297.1">
    <property type="nucleotide sequence ID" value="NZ_AP023361.1"/>
</dbReference>
<dbReference type="PROSITE" id="PS51832">
    <property type="entry name" value="HD_GYP"/>
    <property type="match status" value="1"/>
</dbReference>
<dbReference type="Gene3D" id="1.10.3210.10">
    <property type="entry name" value="Hypothetical protein af1432"/>
    <property type="match status" value="1"/>
</dbReference>
<dbReference type="SMART" id="SM00471">
    <property type="entry name" value="HDc"/>
    <property type="match status" value="1"/>
</dbReference>
<dbReference type="InterPro" id="IPR006675">
    <property type="entry name" value="HDIG_dom"/>
</dbReference>
<accession>A0A6S6QUQ2</accession>
<dbReference type="SUPFAM" id="SSF109604">
    <property type="entry name" value="HD-domain/PDEase-like"/>
    <property type="match status" value="1"/>
</dbReference>
<dbReference type="InterPro" id="IPR003607">
    <property type="entry name" value="HD/PDEase_dom"/>
</dbReference>
<dbReference type="AlphaFoldDB" id="A0A6S6QUQ2"/>
<dbReference type="PANTHER" id="PTHR43155">
    <property type="entry name" value="CYCLIC DI-GMP PHOSPHODIESTERASE PA4108-RELATED"/>
    <property type="match status" value="1"/>
</dbReference>
<dbReference type="CDD" id="cd00077">
    <property type="entry name" value="HDc"/>
    <property type="match status" value="1"/>
</dbReference>
<keyword evidence="2" id="KW-0378">Hydrolase</keyword>
<gene>
    <name evidence="2" type="ORF">IZ6_14150</name>
</gene>
<feature type="domain" description="HD-GYP" evidence="1">
    <location>
        <begin position="167"/>
        <end position="354"/>
    </location>
</feature>
<dbReference type="InterPro" id="IPR011006">
    <property type="entry name" value="CheY-like_superfamily"/>
</dbReference>